<dbReference type="AlphaFoldDB" id="A0A392SC48"/>
<sequence length="82" mass="9231">KLRGKIGQKSTKVNPDQNTLRIAPRPEENCKRRDYTARCAEWARALRRMGSRVAPKAESQTALSYELRVAPHAPARCARGIT</sequence>
<reference evidence="2 3" key="1">
    <citation type="journal article" date="2018" name="Front. Plant Sci.">
        <title>Red Clover (Trifolium pratense) and Zigzag Clover (T. medium) - A Picture of Genomic Similarities and Differences.</title>
        <authorList>
            <person name="Dluhosova J."/>
            <person name="Istvanek J."/>
            <person name="Nedelnik J."/>
            <person name="Repkova J."/>
        </authorList>
    </citation>
    <scope>NUCLEOTIDE SEQUENCE [LARGE SCALE GENOMIC DNA]</scope>
    <source>
        <strain evidence="3">cv. 10/8</strain>
        <tissue evidence="2">Leaf</tissue>
    </source>
</reference>
<feature type="non-terminal residue" evidence="2">
    <location>
        <position position="1"/>
    </location>
</feature>
<keyword evidence="3" id="KW-1185">Reference proteome</keyword>
<dbReference type="EMBL" id="LXQA010348407">
    <property type="protein sequence ID" value="MCI45774.1"/>
    <property type="molecule type" value="Genomic_DNA"/>
</dbReference>
<feature type="compositionally biased region" description="Polar residues" evidence="1">
    <location>
        <begin position="8"/>
        <end position="20"/>
    </location>
</feature>
<evidence type="ECO:0000256" key="1">
    <source>
        <dbReference type="SAM" id="MobiDB-lite"/>
    </source>
</evidence>
<organism evidence="2 3">
    <name type="scientific">Trifolium medium</name>
    <dbReference type="NCBI Taxonomy" id="97028"/>
    <lineage>
        <taxon>Eukaryota</taxon>
        <taxon>Viridiplantae</taxon>
        <taxon>Streptophyta</taxon>
        <taxon>Embryophyta</taxon>
        <taxon>Tracheophyta</taxon>
        <taxon>Spermatophyta</taxon>
        <taxon>Magnoliopsida</taxon>
        <taxon>eudicotyledons</taxon>
        <taxon>Gunneridae</taxon>
        <taxon>Pentapetalae</taxon>
        <taxon>rosids</taxon>
        <taxon>fabids</taxon>
        <taxon>Fabales</taxon>
        <taxon>Fabaceae</taxon>
        <taxon>Papilionoideae</taxon>
        <taxon>50 kb inversion clade</taxon>
        <taxon>NPAAA clade</taxon>
        <taxon>Hologalegina</taxon>
        <taxon>IRL clade</taxon>
        <taxon>Trifolieae</taxon>
        <taxon>Trifolium</taxon>
    </lineage>
</organism>
<name>A0A392SC48_9FABA</name>
<evidence type="ECO:0000313" key="2">
    <source>
        <dbReference type="EMBL" id="MCI45774.1"/>
    </source>
</evidence>
<dbReference type="Proteomes" id="UP000265520">
    <property type="component" value="Unassembled WGS sequence"/>
</dbReference>
<comment type="caution">
    <text evidence="2">The sequence shown here is derived from an EMBL/GenBank/DDBJ whole genome shotgun (WGS) entry which is preliminary data.</text>
</comment>
<proteinExistence type="predicted"/>
<accession>A0A392SC48</accession>
<feature type="region of interest" description="Disordered" evidence="1">
    <location>
        <begin position="1"/>
        <end position="26"/>
    </location>
</feature>
<evidence type="ECO:0000313" key="3">
    <source>
        <dbReference type="Proteomes" id="UP000265520"/>
    </source>
</evidence>
<protein>
    <submittedName>
        <fullName evidence="2">Uncharacterized protein</fullName>
    </submittedName>
</protein>